<keyword evidence="4" id="KW-0282">Flagellum</keyword>
<dbReference type="InterPro" id="IPR011250">
    <property type="entry name" value="OMP/PagP_B-barrel"/>
</dbReference>
<accession>A0A845UCY7</accession>
<evidence type="ECO:0000256" key="2">
    <source>
        <dbReference type="SAM" id="SignalP"/>
    </source>
</evidence>
<dbReference type="RefSeq" id="WP_163098437.1">
    <property type="nucleotide sequence ID" value="NZ_CP127523.1"/>
</dbReference>
<feature type="chain" id="PRO_5032623724" evidence="2">
    <location>
        <begin position="23"/>
        <end position="203"/>
    </location>
</feature>
<keyword evidence="4" id="KW-0966">Cell projection</keyword>
<evidence type="ECO:0000259" key="3">
    <source>
        <dbReference type="Pfam" id="PF13505"/>
    </source>
</evidence>
<feature type="domain" description="Outer membrane protein beta-barrel" evidence="3">
    <location>
        <begin position="10"/>
        <end position="182"/>
    </location>
</feature>
<proteinExistence type="predicted"/>
<dbReference type="EMBL" id="WNJL01000037">
    <property type="protein sequence ID" value="NDU43215.1"/>
    <property type="molecule type" value="Genomic_DNA"/>
</dbReference>
<protein>
    <submittedName>
        <fullName evidence="4">Flagellar motor protein MotB</fullName>
    </submittedName>
</protein>
<dbReference type="InterPro" id="IPR027385">
    <property type="entry name" value="Beta-barrel_OMP"/>
</dbReference>
<name>A0A845UCY7_9PROT</name>
<dbReference type="AlphaFoldDB" id="A0A845UCY7"/>
<gene>
    <name evidence="4" type="ORF">GL267_11405</name>
</gene>
<sequence length="203" mass="21163">MKGLLRVLLVLSAFVLAVPAWASDRSVHDKTYINLFGGNTFFDGSSGLGHGGNAGVVGLRMGRRVETHVGVEAQVAAAFAHLQNPLHSNGGDANQYSGAVIGNLYAFGSPNTPYLSLGLGASSNLFNDQLGQGTSLMGILGVGYQYLLNDHVGLRLDVQDQLLFNAPTPSAANINGVQVTGGISYFWGGGHKSSFPVVDPAHP</sequence>
<dbReference type="Gene3D" id="2.40.160.20">
    <property type="match status" value="1"/>
</dbReference>
<dbReference type="Pfam" id="PF13505">
    <property type="entry name" value="OMP_b-brl"/>
    <property type="match status" value="1"/>
</dbReference>
<keyword evidence="1 2" id="KW-0732">Signal</keyword>
<feature type="signal peptide" evidence="2">
    <location>
        <begin position="1"/>
        <end position="22"/>
    </location>
</feature>
<evidence type="ECO:0000256" key="1">
    <source>
        <dbReference type="ARBA" id="ARBA00022729"/>
    </source>
</evidence>
<organism evidence="4">
    <name type="scientific">Acidithiobacillus ferrianus</name>
    <dbReference type="NCBI Taxonomy" id="2678518"/>
    <lineage>
        <taxon>Bacteria</taxon>
        <taxon>Pseudomonadati</taxon>
        <taxon>Pseudomonadota</taxon>
        <taxon>Acidithiobacillia</taxon>
        <taxon>Acidithiobacillales</taxon>
        <taxon>Acidithiobacillaceae</taxon>
        <taxon>Acidithiobacillus</taxon>
    </lineage>
</organism>
<keyword evidence="4" id="KW-0969">Cilium</keyword>
<comment type="caution">
    <text evidence="4">The sequence shown here is derived from an EMBL/GenBank/DDBJ whole genome shotgun (WGS) entry which is preliminary data.</text>
</comment>
<evidence type="ECO:0000313" key="4">
    <source>
        <dbReference type="EMBL" id="NDU43215.1"/>
    </source>
</evidence>
<reference evidence="4" key="1">
    <citation type="submission" date="2019-11" db="EMBL/GenBank/DDBJ databases">
        <title>Acidithiobacillus ferrianus sp. nov.: a facultatively anaerobic and extremely acidophilic chemolithoautotroph.</title>
        <authorList>
            <person name="Norris P.R."/>
            <person name="Falagan C."/>
            <person name="Moya-Beltran A."/>
            <person name="Castro M."/>
            <person name="Quatrini R."/>
            <person name="Johnson D.B."/>
        </authorList>
    </citation>
    <scope>NUCLEOTIDE SEQUENCE [LARGE SCALE GENOMIC DNA]</scope>
    <source>
        <strain evidence="4">MG</strain>
    </source>
</reference>
<dbReference type="SUPFAM" id="SSF56925">
    <property type="entry name" value="OMPA-like"/>
    <property type="match status" value="1"/>
</dbReference>